<comment type="caution">
    <text evidence="7">The sequence shown here is derived from an EMBL/GenBank/DDBJ whole genome shotgun (WGS) entry which is preliminary data.</text>
</comment>
<keyword evidence="8" id="KW-1185">Reference proteome</keyword>
<keyword evidence="2 5" id="KW-0812">Transmembrane</keyword>
<feature type="transmembrane region" description="Helical" evidence="5">
    <location>
        <begin position="58"/>
        <end position="76"/>
    </location>
</feature>
<evidence type="ECO:0000256" key="4">
    <source>
        <dbReference type="ARBA" id="ARBA00023136"/>
    </source>
</evidence>
<dbReference type="Pfam" id="PF07690">
    <property type="entry name" value="MFS_1"/>
    <property type="match status" value="1"/>
</dbReference>
<feature type="transmembrane region" description="Helical" evidence="5">
    <location>
        <begin position="215"/>
        <end position="234"/>
    </location>
</feature>
<sequence>MAADDVESNDDSKYPSGARRIAVCLTLALALFLPMLDETIVATAVPTITNHFHSLSDVGWYGSAYLIANATLQLPWGQVFTIFSVRGSFLVSIAVFEIGSLICALAPSSLALILGRAVAGIGCGGIVVGVYTYPSFETPPSYDRGTWNYIRHRVRMRPSHGGFFKTRLTWRYCFWINLPFGFVAAVSTLGFIPASKDRDTRPTILQRIKSFDSMGMALLISGLTSFLLALELAGTEYH</sequence>
<evidence type="ECO:0000256" key="1">
    <source>
        <dbReference type="ARBA" id="ARBA00004141"/>
    </source>
</evidence>
<evidence type="ECO:0000313" key="7">
    <source>
        <dbReference type="EMBL" id="KAJ5153482.1"/>
    </source>
</evidence>
<proteinExistence type="predicted"/>
<evidence type="ECO:0000256" key="2">
    <source>
        <dbReference type="ARBA" id="ARBA00022692"/>
    </source>
</evidence>
<feature type="transmembrane region" description="Helical" evidence="5">
    <location>
        <begin position="20"/>
        <end position="46"/>
    </location>
</feature>
<feature type="transmembrane region" description="Helical" evidence="5">
    <location>
        <begin position="88"/>
        <end position="106"/>
    </location>
</feature>
<dbReference type="Gene3D" id="1.20.1720.10">
    <property type="entry name" value="Multidrug resistance protein D"/>
    <property type="match status" value="1"/>
</dbReference>
<feature type="transmembrane region" description="Helical" evidence="5">
    <location>
        <begin position="113"/>
        <end position="133"/>
    </location>
</feature>
<name>A0A9W9HQI5_9EURO</name>
<dbReference type="SUPFAM" id="SSF103473">
    <property type="entry name" value="MFS general substrate transporter"/>
    <property type="match status" value="1"/>
</dbReference>
<dbReference type="InterPro" id="IPR036259">
    <property type="entry name" value="MFS_trans_sf"/>
</dbReference>
<dbReference type="PANTHER" id="PTHR23501">
    <property type="entry name" value="MAJOR FACILITATOR SUPERFAMILY"/>
    <property type="match status" value="1"/>
</dbReference>
<dbReference type="OrthoDB" id="4369668at2759"/>
<dbReference type="InterPro" id="IPR011701">
    <property type="entry name" value="MFS"/>
</dbReference>
<dbReference type="AlphaFoldDB" id="A0A9W9HQI5"/>
<dbReference type="PROSITE" id="PS50850">
    <property type="entry name" value="MFS"/>
    <property type="match status" value="1"/>
</dbReference>
<organism evidence="7 8">
    <name type="scientific">Penicillium canariense</name>
    <dbReference type="NCBI Taxonomy" id="189055"/>
    <lineage>
        <taxon>Eukaryota</taxon>
        <taxon>Fungi</taxon>
        <taxon>Dikarya</taxon>
        <taxon>Ascomycota</taxon>
        <taxon>Pezizomycotina</taxon>
        <taxon>Eurotiomycetes</taxon>
        <taxon>Eurotiomycetidae</taxon>
        <taxon>Eurotiales</taxon>
        <taxon>Aspergillaceae</taxon>
        <taxon>Penicillium</taxon>
    </lineage>
</organism>
<evidence type="ECO:0000259" key="6">
    <source>
        <dbReference type="PROSITE" id="PS50850"/>
    </source>
</evidence>
<accession>A0A9W9HQI5</accession>
<evidence type="ECO:0000313" key="8">
    <source>
        <dbReference type="Proteomes" id="UP001149163"/>
    </source>
</evidence>
<dbReference type="RefSeq" id="XP_056539790.1">
    <property type="nucleotide sequence ID" value="XM_056692084.1"/>
</dbReference>
<dbReference type="GeneID" id="81431260"/>
<evidence type="ECO:0000256" key="5">
    <source>
        <dbReference type="SAM" id="Phobius"/>
    </source>
</evidence>
<feature type="transmembrane region" description="Helical" evidence="5">
    <location>
        <begin position="174"/>
        <end position="194"/>
    </location>
</feature>
<reference evidence="7" key="2">
    <citation type="journal article" date="2023" name="IMA Fungus">
        <title>Comparative genomic study of the Penicillium genus elucidates a diverse pangenome and 15 lateral gene transfer events.</title>
        <authorList>
            <person name="Petersen C."/>
            <person name="Sorensen T."/>
            <person name="Nielsen M.R."/>
            <person name="Sondergaard T.E."/>
            <person name="Sorensen J.L."/>
            <person name="Fitzpatrick D.A."/>
            <person name="Frisvad J.C."/>
            <person name="Nielsen K.L."/>
        </authorList>
    </citation>
    <scope>NUCLEOTIDE SEQUENCE</scope>
    <source>
        <strain evidence="7">IBT 26290</strain>
    </source>
</reference>
<feature type="domain" description="Major facilitator superfamily (MFS) profile" evidence="6">
    <location>
        <begin position="23"/>
        <end position="238"/>
    </location>
</feature>
<evidence type="ECO:0000256" key="3">
    <source>
        <dbReference type="ARBA" id="ARBA00022989"/>
    </source>
</evidence>
<dbReference type="GO" id="GO:0005886">
    <property type="term" value="C:plasma membrane"/>
    <property type="evidence" value="ECO:0007669"/>
    <property type="project" value="TreeGrafter"/>
</dbReference>
<keyword evidence="3 5" id="KW-1133">Transmembrane helix</keyword>
<dbReference type="EMBL" id="JAPQKN010000007">
    <property type="protein sequence ID" value="KAJ5153482.1"/>
    <property type="molecule type" value="Genomic_DNA"/>
</dbReference>
<comment type="subcellular location">
    <subcellularLocation>
        <location evidence="1">Membrane</location>
        <topology evidence="1">Multi-pass membrane protein</topology>
    </subcellularLocation>
</comment>
<gene>
    <name evidence="7" type="ORF">N7482_009960</name>
</gene>
<dbReference type="PANTHER" id="PTHR23501:SF198">
    <property type="entry name" value="AZOLE RESISTANCE PROTEIN 1-RELATED"/>
    <property type="match status" value="1"/>
</dbReference>
<dbReference type="Proteomes" id="UP001149163">
    <property type="component" value="Unassembled WGS sequence"/>
</dbReference>
<protein>
    <submittedName>
        <fullName evidence="7">Major facilitator superfamily domain-containing protein</fullName>
    </submittedName>
</protein>
<dbReference type="GO" id="GO:0022857">
    <property type="term" value="F:transmembrane transporter activity"/>
    <property type="evidence" value="ECO:0007669"/>
    <property type="project" value="InterPro"/>
</dbReference>
<keyword evidence="4 5" id="KW-0472">Membrane</keyword>
<dbReference type="InterPro" id="IPR020846">
    <property type="entry name" value="MFS_dom"/>
</dbReference>
<reference evidence="7" key="1">
    <citation type="submission" date="2022-11" db="EMBL/GenBank/DDBJ databases">
        <authorList>
            <person name="Petersen C."/>
        </authorList>
    </citation>
    <scope>NUCLEOTIDE SEQUENCE</scope>
    <source>
        <strain evidence="7">IBT 26290</strain>
    </source>
</reference>